<name>A0A0E9RHQ9_ANGAN</name>
<organism evidence="1">
    <name type="scientific">Anguilla anguilla</name>
    <name type="common">European freshwater eel</name>
    <name type="synonym">Muraena anguilla</name>
    <dbReference type="NCBI Taxonomy" id="7936"/>
    <lineage>
        <taxon>Eukaryota</taxon>
        <taxon>Metazoa</taxon>
        <taxon>Chordata</taxon>
        <taxon>Craniata</taxon>
        <taxon>Vertebrata</taxon>
        <taxon>Euteleostomi</taxon>
        <taxon>Actinopterygii</taxon>
        <taxon>Neopterygii</taxon>
        <taxon>Teleostei</taxon>
        <taxon>Anguilliformes</taxon>
        <taxon>Anguillidae</taxon>
        <taxon>Anguilla</taxon>
    </lineage>
</organism>
<sequence length="13" mass="1747">MHFLHLFFLSLRW</sequence>
<proteinExistence type="predicted"/>
<protein>
    <submittedName>
        <fullName evidence="1">Uncharacterized protein</fullName>
    </submittedName>
</protein>
<reference evidence="1" key="1">
    <citation type="submission" date="2014-11" db="EMBL/GenBank/DDBJ databases">
        <authorList>
            <person name="Amaro Gonzalez C."/>
        </authorList>
    </citation>
    <scope>NUCLEOTIDE SEQUENCE</scope>
</reference>
<evidence type="ECO:0000313" key="1">
    <source>
        <dbReference type="EMBL" id="JAH28307.1"/>
    </source>
</evidence>
<accession>A0A0E9RHQ9</accession>
<reference evidence="1" key="2">
    <citation type="journal article" date="2015" name="Fish Shellfish Immunol.">
        <title>Early steps in the European eel (Anguilla anguilla)-Vibrio vulnificus interaction in the gills: Role of the RtxA13 toxin.</title>
        <authorList>
            <person name="Callol A."/>
            <person name="Pajuelo D."/>
            <person name="Ebbesson L."/>
            <person name="Teles M."/>
            <person name="MacKenzie S."/>
            <person name="Amaro C."/>
        </authorList>
    </citation>
    <scope>NUCLEOTIDE SEQUENCE</scope>
</reference>
<dbReference type="EMBL" id="GBXM01080270">
    <property type="protein sequence ID" value="JAH28307.1"/>
    <property type="molecule type" value="Transcribed_RNA"/>
</dbReference>